<evidence type="ECO:0000256" key="3">
    <source>
        <dbReference type="ARBA" id="ARBA00022448"/>
    </source>
</evidence>
<dbReference type="PRINTS" id="PR00164">
    <property type="entry name" value="ABC2TRNSPORT"/>
</dbReference>
<feature type="transmembrane region" description="Helical" evidence="11">
    <location>
        <begin position="27"/>
        <end position="52"/>
    </location>
</feature>
<evidence type="ECO:0000256" key="8">
    <source>
        <dbReference type="ARBA" id="ARBA00022989"/>
    </source>
</evidence>
<keyword evidence="4 11" id="KW-1003">Cell membrane</keyword>
<dbReference type="AlphaFoldDB" id="A0AA42N1V7"/>
<comment type="similarity">
    <text evidence="2 11">Belongs to the ABC-2 integral membrane protein family.</text>
</comment>
<feature type="transmembrane region" description="Helical" evidence="11">
    <location>
        <begin position="149"/>
        <end position="169"/>
    </location>
</feature>
<organism evidence="13 14">
    <name type="scientific">Aquipseudomonas alcaligenes</name>
    <name type="common">Pseudomonas alcaligenes</name>
    <dbReference type="NCBI Taxonomy" id="43263"/>
    <lineage>
        <taxon>Bacteria</taxon>
        <taxon>Pseudomonadati</taxon>
        <taxon>Pseudomonadota</taxon>
        <taxon>Gammaproteobacteria</taxon>
        <taxon>Pseudomonadales</taxon>
        <taxon>Pseudomonadaceae</taxon>
        <taxon>Aquipseudomonas</taxon>
    </lineage>
</organism>
<evidence type="ECO:0000256" key="10">
    <source>
        <dbReference type="ARBA" id="ARBA00023136"/>
    </source>
</evidence>
<feature type="transmembrane region" description="Helical" evidence="11">
    <location>
        <begin position="64"/>
        <end position="85"/>
    </location>
</feature>
<evidence type="ECO:0000256" key="9">
    <source>
        <dbReference type="ARBA" id="ARBA00023047"/>
    </source>
</evidence>
<dbReference type="InterPro" id="IPR000412">
    <property type="entry name" value="ABC_2_transport"/>
</dbReference>
<evidence type="ECO:0000256" key="4">
    <source>
        <dbReference type="ARBA" id="ARBA00022475"/>
    </source>
</evidence>
<feature type="transmembrane region" description="Helical" evidence="11">
    <location>
        <begin position="232"/>
        <end position="250"/>
    </location>
</feature>
<dbReference type="RefSeq" id="WP_280054456.1">
    <property type="nucleotide sequence ID" value="NZ_JAOBYN010000012.1"/>
</dbReference>
<comment type="subcellular location">
    <subcellularLocation>
        <location evidence="11">Cell inner membrane</location>
        <topology evidence="11">Multi-pass membrane protein</topology>
    </subcellularLocation>
    <subcellularLocation>
        <location evidence="1">Cell membrane</location>
        <topology evidence="1">Multi-pass membrane protein</topology>
    </subcellularLocation>
</comment>
<keyword evidence="7" id="KW-0972">Capsule biogenesis/degradation</keyword>
<sequence>MLGSLWAFRGFVISSIRREFQARYRNSLLGALWTVLNPLAMILVYTLVFSQLMRARLPGVDNHLAYGFYLCAGFLVWGLFTEITGRSQSMFLDNANLIKKLSFPRICLPTVVIGTALVNFAITFILFLLIISIVGAFPGPSLLALPPLLAIMLTFAAGLGMLLGVLNVFFRDVGQLFGIVVQFWFWLTPIVYPITILPSYIRPLVEINPMTPLVGAFQTVLVYQRWPDWTSLWSPLLIAILLCGIGLLLFRARSGEMVDEL</sequence>
<evidence type="ECO:0000256" key="7">
    <source>
        <dbReference type="ARBA" id="ARBA00022903"/>
    </source>
</evidence>
<dbReference type="GO" id="GO:0015774">
    <property type="term" value="P:polysaccharide transport"/>
    <property type="evidence" value="ECO:0007669"/>
    <property type="project" value="UniProtKB-KW"/>
</dbReference>
<dbReference type="Pfam" id="PF01061">
    <property type="entry name" value="ABC2_membrane"/>
    <property type="match status" value="1"/>
</dbReference>
<dbReference type="PANTHER" id="PTHR30413">
    <property type="entry name" value="INNER MEMBRANE TRANSPORT PERMEASE"/>
    <property type="match status" value="1"/>
</dbReference>
<evidence type="ECO:0000256" key="2">
    <source>
        <dbReference type="ARBA" id="ARBA00007783"/>
    </source>
</evidence>
<name>A0AA42N1V7_AQUAC</name>
<keyword evidence="8 11" id="KW-1133">Transmembrane helix</keyword>
<dbReference type="GO" id="GO:0043190">
    <property type="term" value="C:ATP-binding cassette (ABC) transporter complex"/>
    <property type="evidence" value="ECO:0007669"/>
    <property type="project" value="InterPro"/>
</dbReference>
<evidence type="ECO:0000256" key="1">
    <source>
        <dbReference type="ARBA" id="ARBA00004651"/>
    </source>
</evidence>
<evidence type="ECO:0000256" key="5">
    <source>
        <dbReference type="ARBA" id="ARBA00022597"/>
    </source>
</evidence>
<dbReference type="EMBL" id="JAOBYN010000012">
    <property type="protein sequence ID" value="MDH1055953.1"/>
    <property type="molecule type" value="Genomic_DNA"/>
</dbReference>
<evidence type="ECO:0000313" key="14">
    <source>
        <dbReference type="Proteomes" id="UP001158730"/>
    </source>
</evidence>
<accession>A0AA42N1V7</accession>
<evidence type="ECO:0000256" key="6">
    <source>
        <dbReference type="ARBA" id="ARBA00022692"/>
    </source>
</evidence>
<keyword evidence="3 11" id="KW-0813">Transport</keyword>
<dbReference type="InterPro" id="IPR047817">
    <property type="entry name" value="ABC2_TM_bact-type"/>
</dbReference>
<evidence type="ECO:0000259" key="12">
    <source>
        <dbReference type="PROSITE" id="PS51012"/>
    </source>
</evidence>
<dbReference type="GO" id="GO:0140359">
    <property type="term" value="F:ABC-type transporter activity"/>
    <property type="evidence" value="ECO:0007669"/>
    <property type="project" value="InterPro"/>
</dbReference>
<keyword evidence="5" id="KW-0762">Sugar transport</keyword>
<gene>
    <name evidence="13" type="ORF">N5C05_14435</name>
</gene>
<comment type="caution">
    <text evidence="13">The sequence shown here is derived from an EMBL/GenBank/DDBJ whole genome shotgun (WGS) entry which is preliminary data.</text>
</comment>
<feature type="transmembrane region" description="Helical" evidence="11">
    <location>
        <begin position="106"/>
        <end position="137"/>
    </location>
</feature>
<dbReference type="Proteomes" id="UP001158730">
    <property type="component" value="Unassembled WGS sequence"/>
</dbReference>
<dbReference type="GO" id="GO:0015920">
    <property type="term" value="P:lipopolysaccharide transport"/>
    <property type="evidence" value="ECO:0007669"/>
    <property type="project" value="TreeGrafter"/>
</dbReference>
<feature type="transmembrane region" description="Helical" evidence="11">
    <location>
        <begin position="176"/>
        <end position="201"/>
    </location>
</feature>
<proteinExistence type="inferred from homology"/>
<feature type="domain" description="ABC transmembrane type-2" evidence="12">
    <location>
        <begin position="29"/>
        <end position="253"/>
    </location>
</feature>
<keyword evidence="9" id="KW-0625">Polysaccharide transport</keyword>
<protein>
    <recommendedName>
        <fullName evidence="11">Transport permease protein</fullName>
    </recommendedName>
</protein>
<keyword evidence="6 11" id="KW-0812">Transmembrane</keyword>
<keyword evidence="10 11" id="KW-0472">Membrane</keyword>
<dbReference type="PROSITE" id="PS51012">
    <property type="entry name" value="ABC_TM2"/>
    <property type="match status" value="1"/>
</dbReference>
<evidence type="ECO:0000256" key="11">
    <source>
        <dbReference type="RuleBase" id="RU361157"/>
    </source>
</evidence>
<dbReference type="PANTHER" id="PTHR30413:SF10">
    <property type="entry name" value="CAPSULE POLYSACCHARIDE EXPORT INNER-MEMBRANE PROTEIN CTRC"/>
    <property type="match status" value="1"/>
</dbReference>
<dbReference type="InterPro" id="IPR013525">
    <property type="entry name" value="ABC2_TM"/>
</dbReference>
<evidence type="ECO:0000313" key="13">
    <source>
        <dbReference type="EMBL" id="MDH1055953.1"/>
    </source>
</evidence>
<reference evidence="13" key="1">
    <citation type="submission" date="2022-09" db="EMBL/GenBank/DDBJ databases">
        <title>Intensive care unit water sources are persistently colonized with multi-drug resistant bacteria and are the site of extensive horizontal gene transfer of antibiotic resistance genes.</title>
        <authorList>
            <person name="Diorio-Toth L."/>
        </authorList>
    </citation>
    <scope>NUCLEOTIDE SEQUENCE</scope>
    <source>
        <strain evidence="13">GD03990</strain>
    </source>
</reference>